<evidence type="ECO:0000313" key="2">
    <source>
        <dbReference type="EMBL" id="BEI88156.1"/>
    </source>
</evidence>
<dbReference type="CDD" id="cd00170">
    <property type="entry name" value="SEC14"/>
    <property type="match status" value="1"/>
</dbReference>
<gene>
    <name evidence="2" type="ORF">CcaverHIS019_0108740</name>
</gene>
<dbReference type="AlphaFoldDB" id="A0AA48IC62"/>
<dbReference type="GO" id="GO:0008526">
    <property type="term" value="F:phosphatidylinositol transfer activity"/>
    <property type="evidence" value="ECO:0007669"/>
    <property type="project" value="TreeGrafter"/>
</dbReference>
<dbReference type="GeneID" id="85492027"/>
<dbReference type="Pfam" id="PF00650">
    <property type="entry name" value="CRAL_TRIO"/>
    <property type="match status" value="1"/>
</dbReference>
<organism evidence="2 3">
    <name type="scientific">Cutaneotrichosporon cavernicola</name>
    <dbReference type="NCBI Taxonomy" id="279322"/>
    <lineage>
        <taxon>Eukaryota</taxon>
        <taxon>Fungi</taxon>
        <taxon>Dikarya</taxon>
        <taxon>Basidiomycota</taxon>
        <taxon>Agaricomycotina</taxon>
        <taxon>Tremellomycetes</taxon>
        <taxon>Trichosporonales</taxon>
        <taxon>Trichosporonaceae</taxon>
        <taxon>Cutaneotrichosporon</taxon>
    </lineage>
</organism>
<reference evidence="2" key="1">
    <citation type="journal article" date="2023" name="BMC Genomics">
        <title>Chromosome-level genome assemblies of Cutaneotrichosporon spp. (Trichosporonales, Basidiomycota) reveal imbalanced evolution between nucleotide sequences and chromosome synteny.</title>
        <authorList>
            <person name="Kobayashi Y."/>
            <person name="Kayamori A."/>
            <person name="Aoki K."/>
            <person name="Shiwa Y."/>
            <person name="Matsutani M."/>
            <person name="Fujita N."/>
            <person name="Sugita T."/>
            <person name="Iwasaki W."/>
            <person name="Tanaka N."/>
            <person name="Takashima M."/>
        </authorList>
    </citation>
    <scope>NUCLEOTIDE SEQUENCE</scope>
    <source>
        <strain evidence="2">HIS019</strain>
    </source>
</reference>
<dbReference type="InterPro" id="IPR052578">
    <property type="entry name" value="PI_Transfer_CRAL-TRIO"/>
</dbReference>
<dbReference type="SMART" id="SM00516">
    <property type="entry name" value="SEC14"/>
    <property type="match status" value="1"/>
</dbReference>
<sequence length="341" mass="38860">MFSYFRAAPVEVVEKELQTTTTAILTPPAAAAAPAPMTAEQEDMVEELKEYTATILLPEDDAYHPWEKRFLEDVGTHHRYMRAAKWKMDDAKKRIKGTMEWRREFKPDLITTEEVAETAGTGKLLLNGFDKDSRPIIYMRPGRGPPPDHDKQIRYLIFLLERAIDIMPDGQERLCIIVDFKDAGKQPRQPMSVSMYVLNVLQNHYVERLGRGLVLNIPWFINGFFKAIMPFMDPVTRDKARFNPTLTDLVDPDQLEAEYTGGEHAFELDINVYLQHLSDHCCICEDGTRHFDGQPWYPPTGRGIVHAKKMRKSADTSDAVVAQLEETSVTDTRSEGAKDTA</sequence>
<accession>A0AA48IC62</accession>
<dbReference type="Gene3D" id="3.40.525.10">
    <property type="entry name" value="CRAL-TRIO lipid binding domain"/>
    <property type="match status" value="1"/>
</dbReference>
<dbReference type="InterPro" id="IPR001251">
    <property type="entry name" value="CRAL-TRIO_dom"/>
</dbReference>
<feature type="domain" description="CRAL-TRIO" evidence="1">
    <location>
        <begin position="114"/>
        <end position="267"/>
    </location>
</feature>
<dbReference type="PANTHER" id="PTHR45824:SF29">
    <property type="entry name" value="GH16843P"/>
    <property type="match status" value="1"/>
</dbReference>
<dbReference type="KEGG" id="ccac:CcaHIS019_0108740"/>
<dbReference type="RefSeq" id="XP_060453422.1">
    <property type="nucleotide sequence ID" value="XM_060604180.1"/>
</dbReference>
<proteinExistence type="predicted"/>
<dbReference type="PANTHER" id="PTHR45824">
    <property type="entry name" value="GH16843P"/>
    <property type="match status" value="1"/>
</dbReference>
<dbReference type="PROSITE" id="PS50191">
    <property type="entry name" value="CRAL_TRIO"/>
    <property type="match status" value="1"/>
</dbReference>
<evidence type="ECO:0000313" key="3">
    <source>
        <dbReference type="Proteomes" id="UP001233271"/>
    </source>
</evidence>
<dbReference type="InterPro" id="IPR036273">
    <property type="entry name" value="CRAL/TRIO_N_dom_sf"/>
</dbReference>
<name>A0AA48IC62_9TREE</name>
<keyword evidence="3" id="KW-1185">Reference proteome</keyword>
<evidence type="ECO:0000259" key="1">
    <source>
        <dbReference type="PROSITE" id="PS50191"/>
    </source>
</evidence>
<protein>
    <recommendedName>
        <fullName evidence="1">CRAL-TRIO domain-containing protein</fullName>
    </recommendedName>
</protein>
<dbReference type="EMBL" id="AP028212">
    <property type="protein sequence ID" value="BEI88156.1"/>
    <property type="molecule type" value="Genomic_DNA"/>
</dbReference>
<dbReference type="InterPro" id="IPR036865">
    <property type="entry name" value="CRAL-TRIO_dom_sf"/>
</dbReference>
<dbReference type="Proteomes" id="UP001233271">
    <property type="component" value="Chromosome 1"/>
</dbReference>
<dbReference type="SUPFAM" id="SSF52087">
    <property type="entry name" value="CRAL/TRIO domain"/>
    <property type="match status" value="1"/>
</dbReference>
<dbReference type="SUPFAM" id="SSF46938">
    <property type="entry name" value="CRAL/TRIO N-terminal domain"/>
    <property type="match status" value="1"/>
</dbReference>